<feature type="transmembrane region" description="Helical" evidence="9">
    <location>
        <begin position="132"/>
        <end position="153"/>
    </location>
</feature>
<evidence type="ECO:0000313" key="11">
    <source>
        <dbReference type="EMBL" id="TMW67959.1"/>
    </source>
</evidence>
<proteinExistence type="predicted"/>
<dbReference type="InterPro" id="IPR036640">
    <property type="entry name" value="ABC1_TM_sf"/>
</dbReference>
<dbReference type="GO" id="GO:0016020">
    <property type="term" value="C:membrane"/>
    <property type="evidence" value="ECO:0007669"/>
    <property type="project" value="InterPro"/>
</dbReference>
<dbReference type="PANTHER" id="PTHR24223">
    <property type="entry name" value="ATP-BINDING CASSETTE SUB-FAMILY C"/>
    <property type="match status" value="1"/>
</dbReference>
<organism evidence="11 12">
    <name type="scientific">Pythium oligandrum</name>
    <name type="common">Mycoparasitic fungus</name>
    <dbReference type="NCBI Taxonomy" id="41045"/>
    <lineage>
        <taxon>Eukaryota</taxon>
        <taxon>Sar</taxon>
        <taxon>Stramenopiles</taxon>
        <taxon>Oomycota</taxon>
        <taxon>Peronosporomycetes</taxon>
        <taxon>Pythiales</taxon>
        <taxon>Pythiaceae</taxon>
        <taxon>Pythium</taxon>
    </lineage>
</organism>
<dbReference type="InterPro" id="IPR050173">
    <property type="entry name" value="ABC_transporter_C-like"/>
</dbReference>
<dbReference type="PROSITE" id="PS50929">
    <property type="entry name" value="ABC_TM1F"/>
    <property type="match status" value="1"/>
</dbReference>
<feature type="domain" description="ABC transmembrane type-1" evidence="10">
    <location>
        <begin position="96"/>
        <end position="295"/>
    </location>
</feature>
<feature type="transmembrane region" description="Helical" evidence="9">
    <location>
        <begin position="220"/>
        <end position="248"/>
    </location>
</feature>
<keyword evidence="3 9" id="KW-0812">Transmembrane</keyword>
<evidence type="ECO:0000256" key="9">
    <source>
        <dbReference type="SAM" id="Phobius"/>
    </source>
</evidence>
<keyword evidence="2" id="KW-0813">Transport</keyword>
<feature type="transmembrane region" description="Helical" evidence="9">
    <location>
        <begin position="192"/>
        <end position="214"/>
    </location>
</feature>
<dbReference type="Proteomes" id="UP000794436">
    <property type="component" value="Unassembled WGS sequence"/>
</dbReference>
<evidence type="ECO:0000256" key="3">
    <source>
        <dbReference type="ARBA" id="ARBA00022692"/>
    </source>
</evidence>
<evidence type="ECO:0000313" key="12">
    <source>
        <dbReference type="Proteomes" id="UP000794436"/>
    </source>
</evidence>
<comment type="caution">
    <text evidence="11">The sequence shown here is derived from an EMBL/GenBank/DDBJ whole genome shotgun (WGS) entry which is preliminary data.</text>
</comment>
<dbReference type="PANTHER" id="PTHR24223:SF443">
    <property type="entry name" value="MULTIDRUG-RESISTANCE LIKE PROTEIN 1, ISOFORM I"/>
    <property type="match status" value="1"/>
</dbReference>
<gene>
    <name evidence="11" type="ORF">Poli38472_007631</name>
</gene>
<keyword evidence="4" id="KW-0677">Repeat</keyword>
<evidence type="ECO:0000256" key="7">
    <source>
        <dbReference type="ARBA" id="ARBA00022989"/>
    </source>
</evidence>
<evidence type="ECO:0000256" key="5">
    <source>
        <dbReference type="ARBA" id="ARBA00022741"/>
    </source>
</evidence>
<keyword evidence="7 9" id="KW-1133">Transmembrane helix</keyword>
<keyword evidence="8 9" id="KW-0472">Membrane</keyword>
<dbReference type="InterPro" id="IPR011527">
    <property type="entry name" value="ABC1_TM_dom"/>
</dbReference>
<dbReference type="GO" id="GO:0012505">
    <property type="term" value="C:endomembrane system"/>
    <property type="evidence" value="ECO:0007669"/>
    <property type="project" value="UniProtKB-SubCell"/>
</dbReference>
<dbReference type="Gene3D" id="1.20.1560.10">
    <property type="entry name" value="ABC transporter type 1, transmembrane domain"/>
    <property type="match status" value="1"/>
</dbReference>
<protein>
    <recommendedName>
        <fullName evidence="10">ABC transmembrane type-1 domain-containing protein</fullName>
    </recommendedName>
</protein>
<evidence type="ECO:0000256" key="4">
    <source>
        <dbReference type="ARBA" id="ARBA00022737"/>
    </source>
</evidence>
<comment type="subcellular location">
    <subcellularLocation>
        <location evidence="1">Endomembrane system</location>
        <topology evidence="1">Multi-pass membrane protein</topology>
    </subcellularLocation>
</comment>
<evidence type="ECO:0000256" key="6">
    <source>
        <dbReference type="ARBA" id="ARBA00022840"/>
    </source>
</evidence>
<dbReference type="AlphaFoldDB" id="A0A8K1CQW8"/>
<evidence type="ECO:0000256" key="2">
    <source>
        <dbReference type="ARBA" id="ARBA00022448"/>
    </source>
</evidence>
<dbReference type="Pfam" id="PF00664">
    <property type="entry name" value="ABC_membrane"/>
    <property type="match status" value="1"/>
</dbReference>
<feature type="transmembrane region" description="Helical" evidence="9">
    <location>
        <begin position="90"/>
        <end position="112"/>
    </location>
</feature>
<name>A0A8K1CQW8_PYTOL</name>
<keyword evidence="6" id="KW-0067">ATP-binding</keyword>
<reference evidence="11" key="1">
    <citation type="submission" date="2019-03" db="EMBL/GenBank/DDBJ databases">
        <title>Long read genome sequence of the mycoparasitic Pythium oligandrum ATCC 38472 isolated from sugarbeet rhizosphere.</title>
        <authorList>
            <person name="Gaulin E."/>
        </authorList>
    </citation>
    <scope>NUCLEOTIDE SEQUENCE</scope>
    <source>
        <strain evidence="11">ATCC 38472_TT</strain>
    </source>
</reference>
<dbReference type="SUPFAM" id="SSF90123">
    <property type="entry name" value="ABC transporter transmembrane region"/>
    <property type="match status" value="1"/>
</dbReference>
<dbReference type="GO" id="GO:0140359">
    <property type="term" value="F:ABC-type transporter activity"/>
    <property type="evidence" value="ECO:0007669"/>
    <property type="project" value="InterPro"/>
</dbReference>
<dbReference type="OrthoDB" id="158011at2759"/>
<keyword evidence="5" id="KW-0547">Nucleotide-binding</keyword>
<accession>A0A8K1CQW8</accession>
<sequence length="295" mass="33361">MTPKATASYGTFMSSARPVGRLHPRATAWWGSRLLLSWVSPLMRLGQQKQLSMDDVWQLQQQHQAETASRKFERDFETSQSIPTAFFKSFGLRFTLTGLSLLVAMMCSFVGPVVMKHVLSSLTSESYSVTDIAVWIALLVVAQVLQALTDLYANFEDEVIVIEFIGSVKSLLYKKAINLSIKSRMKKSMGEITSMFTSDSDTLLTTAFFVHQFWLLPTQISIVVVMLYNLLGLAAFAGVAVIVLALVLNQFISERMIEIQLVYRKSKDMRMKKVTETFKAISSIKFNSWEDKFME</sequence>
<evidence type="ECO:0000259" key="10">
    <source>
        <dbReference type="PROSITE" id="PS50929"/>
    </source>
</evidence>
<dbReference type="GO" id="GO:0005524">
    <property type="term" value="F:ATP binding"/>
    <property type="evidence" value="ECO:0007669"/>
    <property type="project" value="UniProtKB-KW"/>
</dbReference>
<evidence type="ECO:0000256" key="8">
    <source>
        <dbReference type="ARBA" id="ARBA00023136"/>
    </source>
</evidence>
<keyword evidence="12" id="KW-1185">Reference proteome</keyword>
<dbReference type="EMBL" id="SPLM01000003">
    <property type="protein sequence ID" value="TMW67959.1"/>
    <property type="molecule type" value="Genomic_DNA"/>
</dbReference>
<evidence type="ECO:0000256" key="1">
    <source>
        <dbReference type="ARBA" id="ARBA00004127"/>
    </source>
</evidence>